<evidence type="ECO:0000313" key="2">
    <source>
        <dbReference type="EMBL" id="EDU61030.1"/>
    </source>
</evidence>
<feature type="chain" id="PRO_5041653336" evidence="1">
    <location>
        <begin position="27"/>
        <end position="170"/>
    </location>
</feature>
<organism evidence="2 3">
    <name type="scientific">Providencia stuartii ATCC 25827</name>
    <dbReference type="NCBI Taxonomy" id="471874"/>
    <lineage>
        <taxon>Bacteria</taxon>
        <taxon>Pseudomonadati</taxon>
        <taxon>Pseudomonadota</taxon>
        <taxon>Gammaproteobacteria</taxon>
        <taxon>Enterobacterales</taxon>
        <taxon>Morganellaceae</taxon>
        <taxon>Providencia</taxon>
    </lineage>
</organism>
<keyword evidence="1" id="KW-0732">Signal</keyword>
<dbReference type="PANTHER" id="PTHR33420:SF27">
    <property type="entry name" value="PROTEIN FIMG"/>
    <property type="match status" value="1"/>
</dbReference>
<dbReference type="Gene3D" id="2.60.40.1090">
    <property type="entry name" value="Fimbrial-type adhesion domain"/>
    <property type="match status" value="1"/>
</dbReference>
<sequence>MIDNYWKRITALLLGVLSSQITSSYAADATVTVNGSVVAKPCTVATTTANVELGDLYTLNLISAGSASEWHSISLNLENCPVGTSAVTATFQGIADTTGYYKNQGTAGNIQLQLQNSAGTNLNNGAQQKLQVNDSTMSTSFPLRVRALTVKGGATQGTIQAVIDVTYTYQ</sequence>
<dbReference type="RefSeq" id="WP_004917439.1">
    <property type="nucleotide sequence ID" value="NZ_DS607662.1"/>
</dbReference>
<proteinExistence type="predicted"/>
<dbReference type="GO" id="GO:0043709">
    <property type="term" value="P:cell adhesion involved in single-species biofilm formation"/>
    <property type="evidence" value="ECO:0007669"/>
    <property type="project" value="TreeGrafter"/>
</dbReference>
<reference evidence="2 3" key="3">
    <citation type="submission" date="2008-05" db="EMBL/GenBank/DDBJ databases">
        <authorList>
            <person name="Fulton L."/>
            <person name="Clifton S."/>
            <person name="Fulton B."/>
            <person name="Xu J."/>
            <person name="Minx P."/>
            <person name="Pepin K.H."/>
            <person name="Johnson M."/>
            <person name="Thiruvilangam P."/>
            <person name="Bhonagiri V."/>
            <person name="Nash W.E."/>
            <person name="Mardis E.R."/>
            <person name="Wilson R.K."/>
        </authorList>
    </citation>
    <scope>NUCLEOTIDE SEQUENCE [LARGE SCALE GENOMIC DNA]</scope>
    <source>
        <strain evidence="2 3">ATCC 25827</strain>
    </source>
</reference>
<evidence type="ECO:0000313" key="3">
    <source>
        <dbReference type="Proteomes" id="UP000004506"/>
    </source>
</evidence>
<dbReference type="SUPFAM" id="SSF49401">
    <property type="entry name" value="Bacterial adhesins"/>
    <property type="match status" value="1"/>
</dbReference>
<reference evidence="3" key="2">
    <citation type="submission" date="2008-04" db="EMBL/GenBank/DDBJ databases">
        <title>Draft genome sequence of Providencia stuartii(ATCC 25827).</title>
        <authorList>
            <person name="Sudarsanam P."/>
            <person name="Ley R."/>
            <person name="Guruge J."/>
            <person name="Turnbaugh P.J."/>
            <person name="Mahowald M."/>
            <person name="Liep D."/>
            <person name="Gordon J."/>
        </authorList>
    </citation>
    <scope>NUCLEOTIDE SEQUENCE [LARGE SCALE GENOMIC DNA]</scope>
    <source>
        <strain evidence="3">ATCC 25827</strain>
    </source>
</reference>
<gene>
    <name evidence="2" type="ORF">PROSTU_01011</name>
</gene>
<feature type="signal peptide" evidence="1">
    <location>
        <begin position="1"/>
        <end position="26"/>
    </location>
</feature>
<comment type="caution">
    <text evidence="2">The sequence shown here is derived from an EMBL/GenBank/DDBJ whole genome shotgun (WGS) entry which is preliminary data.</text>
</comment>
<dbReference type="AlphaFoldDB" id="A0AA86YNA4"/>
<evidence type="ECO:0000256" key="1">
    <source>
        <dbReference type="SAM" id="SignalP"/>
    </source>
</evidence>
<dbReference type="Proteomes" id="UP000004506">
    <property type="component" value="Unassembled WGS sequence"/>
</dbReference>
<dbReference type="InterPro" id="IPR036937">
    <property type="entry name" value="Adhesion_dom_fimbrial_sf"/>
</dbReference>
<protein>
    <submittedName>
        <fullName evidence="2">Fimbrial protein</fullName>
    </submittedName>
</protein>
<dbReference type="EMBL" id="ABJD02000085">
    <property type="protein sequence ID" value="EDU61030.1"/>
    <property type="molecule type" value="Genomic_DNA"/>
</dbReference>
<dbReference type="InterPro" id="IPR050263">
    <property type="entry name" value="Bact_Fimbrial_Adh_Pro"/>
</dbReference>
<dbReference type="InterPro" id="IPR008966">
    <property type="entry name" value="Adhesion_dom_sf"/>
</dbReference>
<name>A0AA86YNA4_PROST</name>
<accession>A0AA86YNA4</accession>
<dbReference type="PANTHER" id="PTHR33420">
    <property type="entry name" value="FIMBRIAL SUBUNIT ELFA-RELATED"/>
    <property type="match status" value="1"/>
</dbReference>
<reference evidence="3" key="1">
    <citation type="submission" date="2008-04" db="EMBL/GenBank/DDBJ databases">
        <title>Draft genome sequence of Providencia stuartii (ATCC 25827).</title>
        <authorList>
            <person name="Sudarsanam P."/>
            <person name="Ley R."/>
            <person name="Guruge J."/>
            <person name="Turnbaugh P.J."/>
            <person name="Mahowald M."/>
            <person name="Liep D."/>
            <person name="Gordon J."/>
        </authorList>
    </citation>
    <scope>NUCLEOTIDE SEQUENCE [LARGE SCALE GENOMIC DNA]</scope>
    <source>
        <strain evidence="3">ATCC 25827</strain>
    </source>
</reference>
<dbReference type="GO" id="GO:0009289">
    <property type="term" value="C:pilus"/>
    <property type="evidence" value="ECO:0007669"/>
    <property type="project" value="InterPro"/>
</dbReference>